<sequence>MADSGVRAVAVLGTGLMGAAIARVLAKSGCVVTVWNRTAEKAKVLAELDGITAADTAADAVAFADVTLVVLLNSAHVEAAFAGVDLAGRTIVNLVTGTPDEMAGLGDLVTSRGGRYLAGAIAGYPQDIGAEKGALVYSGSAEIYNELKGTLVKLGGRSTLVSERLGGAAATIAALGGFAVVAITAYIEAIAFVQSEGVALDKLGDVTDTVLGVVESGIAESARAIQAGDFETDQAALRTYLKAFETFMEAFDSAGSRSVLIGALTKNLADGVAAGYGNKALAALAKLPRELDVQLI</sequence>
<gene>
    <name evidence="5" type="ordered locus">ROP_30290</name>
</gene>
<dbReference type="HOGENOM" id="CLU_035117_2_0_11"/>
<dbReference type="PANTHER" id="PTHR43580:SF2">
    <property type="entry name" value="CYTOKINE-LIKE NUCLEAR FACTOR N-PAC"/>
    <property type="match status" value="1"/>
</dbReference>
<dbReference type="PANTHER" id="PTHR43580">
    <property type="entry name" value="OXIDOREDUCTASE GLYR1-RELATED"/>
    <property type="match status" value="1"/>
</dbReference>
<feature type="domain" description="NADPH-dependent reductive aminase-like C-terminal" evidence="4">
    <location>
        <begin position="178"/>
        <end position="287"/>
    </location>
</feature>
<dbReference type="EMBL" id="AP011115">
    <property type="protein sequence ID" value="BAH51276.1"/>
    <property type="molecule type" value="Genomic_DNA"/>
</dbReference>
<dbReference type="SUPFAM" id="SSF48179">
    <property type="entry name" value="6-phosphogluconate dehydrogenase C-terminal domain-like"/>
    <property type="match status" value="1"/>
</dbReference>
<evidence type="ECO:0000256" key="1">
    <source>
        <dbReference type="ARBA" id="ARBA00009080"/>
    </source>
</evidence>
<dbReference type="InterPro" id="IPR006115">
    <property type="entry name" value="6PGDH_NADP-bd"/>
</dbReference>
<dbReference type="PIRSF" id="PIRSF000103">
    <property type="entry name" value="HIBADH"/>
    <property type="match status" value="1"/>
</dbReference>
<feature type="domain" description="6-phosphogluconate dehydrogenase NADP-binding" evidence="3">
    <location>
        <begin position="9"/>
        <end position="159"/>
    </location>
</feature>
<proteinExistence type="inferred from homology"/>
<dbReference type="Gene3D" id="3.40.50.720">
    <property type="entry name" value="NAD(P)-binding Rossmann-like Domain"/>
    <property type="match status" value="1"/>
</dbReference>
<dbReference type="InterPro" id="IPR048666">
    <property type="entry name" value="RedAm-like_C"/>
</dbReference>
<dbReference type="InterPro" id="IPR008927">
    <property type="entry name" value="6-PGluconate_DH-like_C_sf"/>
</dbReference>
<evidence type="ECO:0000256" key="2">
    <source>
        <dbReference type="ARBA" id="ARBA00023002"/>
    </source>
</evidence>
<keyword evidence="2" id="KW-0560">Oxidoreductase</keyword>
<protein>
    <submittedName>
        <fullName evidence="5">Putative oxidoreductase</fullName>
    </submittedName>
</protein>
<dbReference type="Proteomes" id="UP000002212">
    <property type="component" value="Chromosome"/>
</dbReference>
<accession>C1B6H3</accession>
<comment type="similarity">
    <text evidence="1">Belongs to the HIBADH-related family.</text>
</comment>
<dbReference type="InterPro" id="IPR051265">
    <property type="entry name" value="HIBADH-related_NP60_sf"/>
</dbReference>
<dbReference type="SUPFAM" id="SSF51735">
    <property type="entry name" value="NAD(P)-binding Rossmann-fold domains"/>
    <property type="match status" value="1"/>
</dbReference>
<reference evidence="5 6" key="1">
    <citation type="submission" date="2009-03" db="EMBL/GenBank/DDBJ databases">
        <title>Comparison of the complete genome sequences of Rhodococcus erythropolis PR4 and Rhodococcus opacus B4.</title>
        <authorList>
            <person name="Takarada H."/>
            <person name="Sekine M."/>
            <person name="Hosoyama A."/>
            <person name="Yamada R."/>
            <person name="Fujisawa T."/>
            <person name="Omata S."/>
            <person name="Shimizu A."/>
            <person name="Tsukatani N."/>
            <person name="Tanikawa S."/>
            <person name="Fujita N."/>
            <person name="Harayama S."/>
        </authorList>
    </citation>
    <scope>NUCLEOTIDE SEQUENCE [LARGE SCALE GENOMIC DNA]</scope>
    <source>
        <strain evidence="5 6">B4</strain>
    </source>
</reference>
<dbReference type="OrthoDB" id="4029976at2"/>
<evidence type="ECO:0000313" key="5">
    <source>
        <dbReference type="EMBL" id="BAH51276.1"/>
    </source>
</evidence>
<name>C1B6H3_RHOOB</name>
<dbReference type="PATRIC" id="fig|632772.20.peg.3170"/>
<evidence type="ECO:0000259" key="3">
    <source>
        <dbReference type="Pfam" id="PF03446"/>
    </source>
</evidence>
<dbReference type="GO" id="GO:0016491">
    <property type="term" value="F:oxidoreductase activity"/>
    <property type="evidence" value="ECO:0007669"/>
    <property type="project" value="UniProtKB-KW"/>
</dbReference>
<dbReference type="InterPro" id="IPR013328">
    <property type="entry name" value="6PGD_dom2"/>
</dbReference>
<evidence type="ECO:0000313" key="6">
    <source>
        <dbReference type="Proteomes" id="UP000002212"/>
    </source>
</evidence>
<dbReference type="Pfam" id="PF21761">
    <property type="entry name" value="RedAm-like_C"/>
    <property type="match status" value="1"/>
</dbReference>
<dbReference type="InterPro" id="IPR036291">
    <property type="entry name" value="NAD(P)-bd_dom_sf"/>
</dbReference>
<dbReference type="RefSeq" id="WP_012690232.1">
    <property type="nucleotide sequence ID" value="NC_012522.1"/>
</dbReference>
<dbReference type="InterPro" id="IPR015815">
    <property type="entry name" value="HIBADH-related"/>
</dbReference>
<evidence type="ECO:0000259" key="4">
    <source>
        <dbReference type="Pfam" id="PF21761"/>
    </source>
</evidence>
<dbReference type="Gene3D" id="1.10.1040.10">
    <property type="entry name" value="N-(1-d-carboxylethyl)-l-norvaline Dehydrogenase, domain 2"/>
    <property type="match status" value="1"/>
</dbReference>
<dbReference type="Pfam" id="PF03446">
    <property type="entry name" value="NAD_binding_2"/>
    <property type="match status" value="1"/>
</dbReference>
<dbReference type="AlphaFoldDB" id="C1B6H3"/>
<organism evidence="5 6">
    <name type="scientific">Rhodococcus opacus (strain B4)</name>
    <dbReference type="NCBI Taxonomy" id="632772"/>
    <lineage>
        <taxon>Bacteria</taxon>
        <taxon>Bacillati</taxon>
        <taxon>Actinomycetota</taxon>
        <taxon>Actinomycetes</taxon>
        <taxon>Mycobacteriales</taxon>
        <taxon>Nocardiaceae</taxon>
        <taxon>Rhodococcus</taxon>
    </lineage>
</organism>
<dbReference type="GO" id="GO:0050661">
    <property type="term" value="F:NADP binding"/>
    <property type="evidence" value="ECO:0007669"/>
    <property type="project" value="InterPro"/>
</dbReference>
<dbReference type="KEGG" id="rop:ROP_30290"/>
<dbReference type="STRING" id="632772.ROP_30290"/>